<reference evidence="2 3" key="1">
    <citation type="submission" date="2014-11" db="EMBL/GenBank/DDBJ databases">
        <authorList>
            <person name="Urmite Genomes Urmite Genomes"/>
        </authorList>
    </citation>
    <scope>NUCLEOTIDE SEQUENCE [LARGE SCALE GENOMIC DNA]</scope>
    <source>
        <strain evidence="2 3">Oc5</strain>
    </source>
</reference>
<protein>
    <recommendedName>
        <fullName evidence="4">DUF3592 domain-containing protein</fullName>
    </recommendedName>
</protein>
<keyword evidence="3" id="KW-1185">Reference proteome</keyword>
<accession>A0A0A1M7U0</accession>
<proteinExistence type="predicted"/>
<dbReference type="Proteomes" id="UP000040453">
    <property type="component" value="Unassembled WGS sequence"/>
</dbReference>
<keyword evidence="1" id="KW-0812">Transmembrane</keyword>
<dbReference type="OrthoDB" id="2938070at2"/>
<sequence length="309" mass="35524">MGEIPTNSKSIFVLITFLFITIGFTWLYIHFSSTIKDEPVEETIELKYSKKGLYLYPRYEILVSNSDRPSTVSKEQFESIEAGDTISGYMKNKDTFVTEKDIQFEKLLGIPILIALYLVVFIFGAGLLKNTTFIKNKLAYKNIVQKIFMTSLLTLLGLYLLTGLILIALITTNIFHKINPWNQTEVTATVLGGDHNETRSQRGASYTTYELFLHFQDQEGNDYITKKAVTGTTYNKYDLGESIPLIYRNNNADDTFIATKSANEIWPAFLNLYTFFIGFYLFSVFAMIRGWRKKKKRQQEKDTALHNTI</sequence>
<evidence type="ECO:0000313" key="2">
    <source>
        <dbReference type="EMBL" id="CEI81360.1"/>
    </source>
</evidence>
<keyword evidence="1" id="KW-0472">Membrane</keyword>
<dbReference type="AlphaFoldDB" id="A0A0A1M7U0"/>
<feature type="transmembrane region" description="Helical" evidence="1">
    <location>
        <begin position="148"/>
        <end position="170"/>
    </location>
</feature>
<feature type="transmembrane region" description="Helical" evidence="1">
    <location>
        <begin position="108"/>
        <end position="128"/>
    </location>
</feature>
<evidence type="ECO:0000313" key="3">
    <source>
        <dbReference type="Proteomes" id="UP000040453"/>
    </source>
</evidence>
<evidence type="ECO:0008006" key="4">
    <source>
        <dbReference type="Google" id="ProtNLM"/>
    </source>
</evidence>
<dbReference type="EMBL" id="CDGG01000001">
    <property type="protein sequence ID" value="CEI81360.1"/>
    <property type="molecule type" value="Genomic_DNA"/>
</dbReference>
<dbReference type="STRING" id="545501.BN997_01180"/>
<organism evidence="2 3">
    <name type="scientific">Oceanobacillus oncorhynchi</name>
    <dbReference type="NCBI Taxonomy" id="545501"/>
    <lineage>
        <taxon>Bacteria</taxon>
        <taxon>Bacillati</taxon>
        <taxon>Bacillota</taxon>
        <taxon>Bacilli</taxon>
        <taxon>Bacillales</taxon>
        <taxon>Bacillaceae</taxon>
        <taxon>Oceanobacillus</taxon>
    </lineage>
</organism>
<keyword evidence="1" id="KW-1133">Transmembrane helix</keyword>
<feature type="transmembrane region" description="Helical" evidence="1">
    <location>
        <begin position="265"/>
        <end position="288"/>
    </location>
</feature>
<dbReference type="RefSeq" id="WP_042530441.1">
    <property type="nucleotide sequence ID" value="NZ_CAXOIH010000010.1"/>
</dbReference>
<evidence type="ECO:0000256" key="1">
    <source>
        <dbReference type="SAM" id="Phobius"/>
    </source>
</evidence>
<name>A0A0A1M7U0_9BACI</name>
<gene>
    <name evidence="2" type="ORF">BN997_01180</name>
</gene>
<feature type="transmembrane region" description="Helical" evidence="1">
    <location>
        <begin position="12"/>
        <end position="31"/>
    </location>
</feature>